<name>A0ABW9VSW2_9BURK</name>
<evidence type="ECO:0000313" key="2">
    <source>
        <dbReference type="EMBL" id="MYM42142.1"/>
    </source>
</evidence>
<organism evidence="2 3">
    <name type="scientific">Duganella qianjiadongensis</name>
    <dbReference type="NCBI Taxonomy" id="2692176"/>
    <lineage>
        <taxon>Bacteria</taxon>
        <taxon>Pseudomonadati</taxon>
        <taxon>Pseudomonadota</taxon>
        <taxon>Betaproteobacteria</taxon>
        <taxon>Burkholderiales</taxon>
        <taxon>Oxalobacteraceae</taxon>
        <taxon>Telluria group</taxon>
        <taxon>Duganella</taxon>
    </lineage>
</organism>
<dbReference type="RefSeq" id="WP_161041391.1">
    <property type="nucleotide sequence ID" value="NZ_WWCM01000036.1"/>
</dbReference>
<accession>A0ABW9VSW2</accession>
<feature type="region of interest" description="Disordered" evidence="1">
    <location>
        <begin position="345"/>
        <end position="377"/>
    </location>
</feature>
<dbReference type="EMBL" id="WWCM01000036">
    <property type="protein sequence ID" value="MYM42142.1"/>
    <property type="molecule type" value="Genomic_DNA"/>
</dbReference>
<comment type="caution">
    <text evidence="2">The sequence shown here is derived from an EMBL/GenBank/DDBJ whole genome shotgun (WGS) entry which is preliminary data.</text>
</comment>
<keyword evidence="3" id="KW-1185">Reference proteome</keyword>
<dbReference type="Proteomes" id="UP000478090">
    <property type="component" value="Unassembled WGS sequence"/>
</dbReference>
<evidence type="ECO:0000256" key="1">
    <source>
        <dbReference type="SAM" id="MobiDB-lite"/>
    </source>
</evidence>
<gene>
    <name evidence="2" type="ORF">GTP27_22845</name>
</gene>
<evidence type="ECO:0000313" key="3">
    <source>
        <dbReference type="Proteomes" id="UP000478090"/>
    </source>
</evidence>
<reference evidence="2 3" key="1">
    <citation type="submission" date="2019-12" db="EMBL/GenBank/DDBJ databases">
        <title>Novel species isolated from a subtropical stream in China.</title>
        <authorList>
            <person name="Lu H."/>
        </authorList>
    </citation>
    <scope>NUCLEOTIDE SEQUENCE [LARGE SCALE GENOMIC DNA]</scope>
    <source>
        <strain evidence="2 3">CY13W</strain>
    </source>
</reference>
<proteinExistence type="predicted"/>
<feature type="compositionally biased region" description="Polar residues" evidence="1">
    <location>
        <begin position="367"/>
        <end position="377"/>
    </location>
</feature>
<protein>
    <submittedName>
        <fullName evidence="2">Uncharacterized protein</fullName>
    </submittedName>
</protein>
<sequence>MTKSGNPLQNNYPQIVQGDDLDNLRSRSRLLGKNLASGFDQKLLIQLSSLNQQLDHEFGNLNEGKIQDTIKSMIAAKADKALRKTADGAWHDADGGKDEAISTATILDLMEGMTEQQLHDSCTIELFKLFSRPRLPTVQVGFQIARSDNKPNDEFQHPTNPDKAYFATTGKNHGKVDEARRCAVLAAGEFRLNNPLPNNPSNTFHVAVDMVGKAIAFTTNNMAGAIEASNMSYFNTPPQNERLNAIIEREFYMKFLWARIKDFAKPLLGTLYLSNQQPSNAEWKISGNGPPTPRRMSFTGVKPDPLGKGYFPISTKVPTGSANFSTKPNKKPKVVKAVSSINSFKKPTVPKSNFSSKLNKKSMVPKLSSSTGALVKP</sequence>